<dbReference type="OrthoDB" id="2608177at2"/>
<dbReference type="InterPro" id="IPR025202">
    <property type="entry name" value="PLD-like_dom"/>
</dbReference>
<dbReference type="InterPro" id="IPR001736">
    <property type="entry name" value="PLipase_D/transphosphatidylase"/>
</dbReference>
<evidence type="ECO:0000259" key="2">
    <source>
        <dbReference type="PROSITE" id="PS50035"/>
    </source>
</evidence>
<dbReference type="EMBL" id="CP020953">
    <property type="protein sequence ID" value="AWI06760.1"/>
    <property type="molecule type" value="Genomic_DNA"/>
</dbReference>
<protein>
    <recommendedName>
        <fullName evidence="2">PLD phosphodiesterase domain-containing protein</fullName>
    </recommendedName>
</protein>
<evidence type="ECO:0000313" key="4">
    <source>
        <dbReference type="Proteomes" id="UP000244910"/>
    </source>
</evidence>
<evidence type="ECO:0000256" key="1">
    <source>
        <dbReference type="SAM" id="Coils"/>
    </source>
</evidence>
<dbReference type="GO" id="GO:0003824">
    <property type="term" value="F:catalytic activity"/>
    <property type="evidence" value="ECO:0007669"/>
    <property type="project" value="InterPro"/>
</dbReference>
<reference evidence="4" key="1">
    <citation type="submission" date="2017-04" db="EMBL/GenBank/DDBJ databases">
        <authorList>
            <person name="Song Y."/>
            <person name="Cho B.-K."/>
        </authorList>
    </citation>
    <scope>NUCLEOTIDE SEQUENCE [LARGE SCALE GENOMIC DNA]</scope>
    <source>
        <strain evidence="4">SL1</strain>
    </source>
</reference>
<dbReference type="Gene3D" id="3.30.870.10">
    <property type="entry name" value="Endonuclease Chain A"/>
    <property type="match status" value="1"/>
</dbReference>
<dbReference type="KEGG" id="cdrk:B9W14_20415"/>
<dbReference type="Pfam" id="PF13091">
    <property type="entry name" value="PLDc_2"/>
    <property type="match status" value="1"/>
</dbReference>
<evidence type="ECO:0000313" key="3">
    <source>
        <dbReference type="EMBL" id="AWI06760.1"/>
    </source>
</evidence>
<feature type="coiled-coil region" evidence="1">
    <location>
        <begin position="303"/>
        <end position="334"/>
    </location>
</feature>
<feature type="domain" description="PLD phosphodiesterase" evidence="2">
    <location>
        <begin position="108"/>
        <end position="134"/>
    </location>
</feature>
<sequence>MINKIKVSDNAELIFSKDECGYNEVINDLKNANIIKIVTFNISAENSNLLNEIKKLKDTTQVEVISNIPNRYATYYSEAARKRAKKNIESYTEQLNPEKFSPMVSSYFNFTNHSKIILTENVAYIGSANASDESNNNFEGGVIIKDRKIISEIINTTIPMIKEDSIEYYGNEISRYIILVLNLLTRVKRIKEQFHFSFYKVNDHRGADIEYYDSYNADVSPILIEEIEGIMYEYEDIINELHKNGDIDIDDIKKNNISHIIDIISELIDFSNYDVQVKSSEYLEEYSYIAYEENLDEYAQLAFERANNEKIELADEVENTVIEIEKELDCVFENIKNLYDCIIEYKELNEKIDNT</sequence>
<name>A0A2U8DVV0_9CLOT</name>
<dbReference type="AlphaFoldDB" id="A0A2U8DVV0"/>
<dbReference type="RefSeq" id="WP_032077311.1">
    <property type="nucleotide sequence ID" value="NZ_CP020953.1"/>
</dbReference>
<dbReference type="PROSITE" id="PS50035">
    <property type="entry name" value="PLD"/>
    <property type="match status" value="1"/>
</dbReference>
<proteinExistence type="predicted"/>
<dbReference type="Proteomes" id="UP000244910">
    <property type="component" value="Chromosome"/>
</dbReference>
<keyword evidence="4" id="KW-1185">Reference proteome</keyword>
<organism evidence="3 4">
    <name type="scientific">Clostridium drakei</name>
    <dbReference type="NCBI Taxonomy" id="332101"/>
    <lineage>
        <taxon>Bacteria</taxon>
        <taxon>Bacillati</taxon>
        <taxon>Bacillota</taxon>
        <taxon>Clostridia</taxon>
        <taxon>Eubacteriales</taxon>
        <taxon>Clostridiaceae</taxon>
        <taxon>Clostridium</taxon>
    </lineage>
</organism>
<keyword evidence="1" id="KW-0175">Coiled coil</keyword>
<dbReference type="CDD" id="cd00138">
    <property type="entry name" value="PLDc_SF"/>
    <property type="match status" value="1"/>
</dbReference>
<accession>A0A2U8DVV0</accession>
<dbReference type="SUPFAM" id="SSF56024">
    <property type="entry name" value="Phospholipase D/nuclease"/>
    <property type="match status" value="1"/>
</dbReference>
<dbReference type="SMART" id="SM00155">
    <property type="entry name" value="PLDc"/>
    <property type="match status" value="1"/>
</dbReference>
<gene>
    <name evidence="3" type="ORF">B9W14_20415</name>
</gene>
<dbReference type="GO" id="GO:0006793">
    <property type="term" value="P:phosphorus metabolic process"/>
    <property type="evidence" value="ECO:0007669"/>
    <property type="project" value="UniProtKB-ARBA"/>
</dbReference>